<dbReference type="PANTHER" id="PTHR47901:SF8">
    <property type="entry name" value="CASPASE-3"/>
    <property type="match status" value="1"/>
</dbReference>
<dbReference type="GO" id="GO:0006915">
    <property type="term" value="P:apoptotic process"/>
    <property type="evidence" value="ECO:0007669"/>
    <property type="project" value="UniProtKB-KW"/>
</dbReference>
<keyword evidence="9" id="KW-1185">Reference proteome</keyword>
<evidence type="ECO:0000313" key="8">
    <source>
        <dbReference type="EMBL" id="KAF7280933.1"/>
    </source>
</evidence>
<dbReference type="SMART" id="SM00115">
    <property type="entry name" value="CASc"/>
    <property type="match status" value="1"/>
</dbReference>
<evidence type="ECO:0000256" key="4">
    <source>
        <dbReference type="ARBA" id="ARBA00022801"/>
    </source>
</evidence>
<evidence type="ECO:0000256" key="5">
    <source>
        <dbReference type="RuleBase" id="RU003971"/>
    </source>
</evidence>
<keyword evidence="3" id="KW-0053">Apoptosis</keyword>
<dbReference type="SUPFAM" id="SSF52129">
    <property type="entry name" value="Caspase-like"/>
    <property type="match status" value="1"/>
</dbReference>
<feature type="domain" description="Caspase family p10" evidence="6">
    <location>
        <begin position="289"/>
        <end position="376"/>
    </location>
</feature>
<gene>
    <name evidence="8" type="ORF">GWI33_005397</name>
</gene>
<feature type="domain" description="Caspase family p20" evidence="7">
    <location>
        <begin position="133"/>
        <end position="265"/>
    </location>
</feature>
<dbReference type="GO" id="GO:0004197">
    <property type="term" value="F:cysteine-type endopeptidase activity"/>
    <property type="evidence" value="ECO:0007669"/>
    <property type="project" value="InterPro"/>
</dbReference>
<dbReference type="PROSITE" id="PS50207">
    <property type="entry name" value="CASPASE_P10"/>
    <property type="match status" value="1"/>
</dbReference>
<dbReference type="InterPro" id="IPR002138">
    <property type="entry name" value="Pept_C14_p10"/>
</dbReference>
<dbReference type="EMBL" id="JAACXV010000269">
    <property type="protein sequence ID" value="KAF7280933.1"/>
    <property type="molecule type" value="Genomic_DNA"/>
</dbReference>
<keyword evidence="2" id="KW-0645">Protease</keyword>
<reference evidence="8" key="1">
    <citation type="submission" date="2020-08" db="EMBL/GenBank/DDBJ databases">
        <title>Genome sequencing and assembly of the red palm weevil Rhynchophorus ferrugineus.</title>
        <authorList>
            <person name="Dias G.B."/>
            <person name="Bergman C.M."/>
            <person name="Manee M."/>
        </authorList>
    </citation>
    <scope>NUCLEOTIDE SEQUENCE</scope>
    <source>
        <strain evidence="8">AA-2017</strain>
        <tissue evidence="8">Whole larva</tissue>
    </source>
</reference>
<dbReference type="Proteomes" id="UP000625711">
    <property type="component" value="Unassembled WGS sequence"/>
</dbReference>
<dbReference type="InterPro" id="IPR011600">
    <property type="entry name" value="Pept_C14_caspase"/>
</dbReference>
<accession>A0A834MEM6</accession>
<dbReference type="AlphaFoldDB" id="A0A834MEM6"/>
<dbReference type="Pfam" id="PF00656">
    <property type="entry name" value="Peptidase_C14"/>
    <property type="match status" value="1"/>
</dbReference>
<organism evidence="8 9">
    <name type="scientific">Rhynchophorus ferrugineus</name>
    <name type="common">Red palm weevil</name>
    <name type="synonym">Curculio ferrugineus</name>
    <dbReference type="NCBI Taxonomy" id="354439"/>
    <lineage>
        <taxon>Eukaryota</taxon>
        <taxon>Metazoa</taxon>
        <taxon>Ecdysozoa</taxon>
        <taxon>Arthropoda</taxon>
        <taxon>Hexapoda</taxon>
        <taxon>Insecta</taxon>
        <taxon>Pterygota</taxon>
        <taxon>Neoptera</taxon>
        <taxon>Endopterygota</taxon>
        <taxon>Coleoptera</taxon>
        <taxon>Polyphaga</taxon>
        <taxon>Cucujiformia</taxon>
        <taxon>Curculionidae</taxon>
        <taxon>Dryophthorinae</taxon>
        <taxon>Rhynchophorus</taxon>
    </lineage>
</organism>
<dbReference type="InterPro" id="IPR015917">
    <property type="entry name" value="Pept_C14A"/>
</dbReference>
<evidence type="ECO:0000313" key="9">
    <source>
        <dbReference type="Proteomes" id="UP000625711"/>
    </source>
</evidence>
<dbReference type="InterPro" id="IPR002398">
    <property type="entry name" value="Pept_C14"/>
</dbReference>
<dbReference type="OrthoDB" id="6097640at2759"/>
<evidence type="ECO:0000259" key="7">
    <source>
        <dbReference type="PROSITE" id="PS50208"/>
    </source>
</evidence>
<name>A0A834MEM6_RHYFE</name>
<dbReference type="InterPro" id="IPR029030">
    <property type="entry name" value="Caspase-like_dom_sf"/>
</dbReference>
<protein>
    <submittedName>
        <fullName evidence="8">Uncharacterized protein</fullName>
    </submittedName>
</protein>
<evidence type="ECO:0000259" key="6">
    <source>
        <dbReference type="PROSITE" id="PS50207"/>
    </source>
</evidence>
<dbReference type="GO" id="GO:0006508">
    <property type="term" value="P:proteolysis"/>
    <property type="evidence" value="ECO:0007669"/>
    <property type="project" value="UniProtKB-KW"/>
</dbReference>
<dbReference type="InterPro" id="IPR001309">
    <property type="entry name" value="Pept_C14_p20"/>
</dbReference>
<dbReference type="PANTHER" id="PTHR47901">
    <property type="entry name" value="CASPASE RECRUITMENT DOMAIN-CONTAINING PROTEIN 18"/>
    <property type="match status" value="1"/>
</dbReference>
<evidence type="ECO:0000256" key="3">
    <source>
        <dbReference type="ARBA" id="ARBA00022703"/>
    </source>
</evidence>
<comment type="caution">
    <text evidence="8">The sequence shown here is derived from an EMBL/GenBank/DDBJ whole genome shotgun (WGS) entry which is preliminary data.</text>
</comment>
<evidence type="ECO:0000256" key="2">
    <source>
        <dbReference type="ARBA" id="ARBA00022670"/>
    </source>
</evidence>
<dbReference type="Gene3D" id="3.40.50.1460">
    <property type="match status" value="1"/>
</dbReference>
<dbReference type="PROSITE" id="PS50208">
    <property type="entry name" value="CASPASE_P20"/>
    <property type="match status" value="1"/>
</dbReference>
<sequence length="391" mass="45242">MSMEVNSIQTNWEEFMKIELGALINLSQTLITKGQFTHEEHSHLFSDDDDNHKKRMFLFRLSEKQNVVANTVVRWLGDNGYNALANAVHSGLKHCVSFMPSSHLIIDVKKSDTFRDSHEWSPNVAYYYSRSKKRGRVLIINNYQFPDSKLRLDERRGAQVDSDNLCSLFTKLGGWEIVLHENKTKMEMDAILADFAKYHADKVCDICMVFIMSHGTEISKDIVVYGSDSRDLRTSDVDKYFLPSNCKLFLGKPKIFIYQVCRGPNLGTYIDNSTEMDSNFTAPLTNTAVVTRYRVIEDMMYGFASQSGFQAYRDIFRGTWYVELICQQFMNLAHCEPVDHLLMKVDEGLRIRQSERCHVQTSEIVNLGFKKLFLNPGIYEENNQLKRYQSD</sequence>
<comment type="similarity">
    <text evidence="1 5">Belongs to the peptidase C14A family.</text>
</comment>
<proteinExistence type="inferred from homology"/>
<dbReference type="PRINTS" id="PR00376">
    <property type="entry name" value="IL1BCENZYME"/>
</dbReference>
<keyword evidence="4" id="KW-0378">Hydrolase</keyword>
<evidence type="ECO:0000256" key="1">
    <source>
        <dbReference type="ARBA" id="ARBA00010134"/>
    </source>
</evidence>